<reference evidence="2 3" key="1">
    <citation type="journal article" date="2019" name="BMC Genomics">
        <title>New insights from Opisthorchis felineus genome: update on genomics of the epidemiologically important liver flukes.</title>
        <authorList>
            <person name="Ershov N.I."/>
            <person name="Mordvinov V.A."/>
            <person name="Prokhortchouk E.B."/>
            <person name="Pakharukova M.Y."/>
            <person name="Gunbin K.V."/>
            <person name="Ustyantsev K."/>
            <person name="Genaev M.A."/>
            <person name="Blinov A.G."/>
            <person name="Mazur A."/>
            <person name="Boulygina E."/>
            <person name="Tsygankova S."/>
            <person name="Khrameeva E."/>
            <person name="Chekanov N."/>
            <person name="Fan G."/>
            <person name="Xiao A."/>
            <person name="Zhang H."/>
            <person name="Xu X."/>
            <person name="Yang H."/>
            <person name="Solovyev V."/>
            <person name="Lee S.M."/>
            <person name="Liu X."/>
            <person name="Afonnikov D.A."/>
            <person name="Skryabin K.G."/>
        </authorList>
    </citation>
    <scope>NUCLEOTIDE SEQUENCE [LARGE SCALE GENOMIC DNA]</scope>
    <source>
        <strain evidence="2">AK-0245</strain>
        <tissue evidence="2">Whole organism</tissue>
    </source>
</reference>
<keyword evidence="1" id="KW-0812">Transmembrane</keyword>
<dbReference type="EMBL" id="SJOL01008988">
    <property type="protein sequence ID" value="TGZ59132.1"/>
    <property type="molecule type" value="Genomic_DNA"/>
</dbReference>
<accession>A0A4S2L7I2</accession>
<keyword evidence="3" id="KW-1185">Reference proteome</keyword>
<keyword evidence="1" id="KW-0472">Membrane</keyword>
<gene>
    <name evidence="2" type="ORF">CRM22_009234</name>
</gene>
<organism evidence="2 3">
    <name type="scientific">Opisthorchis felineus</name>
    <dbReference type="NCBI Taxonomy" id="147828"/>
    <lineage>
        <taxon>Eukaryota</taxon>
        <taxon>Metazoa</taxon>
        <taxon>Spiralia</taxon>
        <taxon>Lophotrochozoa</taxon>
        <taxon>Platyhelminthes</taxon>
        <taxon>Trematoda</taxon>
        <taxon>Digenea</taxon>
        <taxon>Opisthorchiida</taxon>
        <taxon>Opisthorchiata</taxon>
        <taxon>Opisthorchiidae</taxon>
        <taxon>Opisthorchis</taxon>
    </lineage>
</organism>
<evidence type="ECO:0000256" key="1">
    <source>
        <dbReference type="SAM" id="Phobius"/>
    </source>
</evidence>
<evidence type="ECO:0000313" key="2">
    <source>
        <dbReference type="EMBL" id="TGZ59132.1"/>
    </source>
</evidence>
<dbReference type="AlphaFoldDB" id="A0A4S2L7I2"/>
<protein>
    <submittedName>
        <fullName evidence="2">Uncharacterized protein</fullName>
    </submittedName>
</protein>
<comment type="caution">
    <text evidence="2">The sequence shown here is derived from an EMBL/GenBank/DDBJ whole genome shotgun (WGS) entry which is preliminary data.</text>
</comment>
<dbReference type="Proteomes" id="UP000308267">
    <property type="component" value="Unassembled WGS sequence"/>
</dbReference>
<sequence length="115" mass="13042">MPSNSVSQWYKTAHSCICVCSRDRIEGRRKRIFRLGAMFNKAKSLIFFLFIAILVDAVLAQTSLQTAYSLISAIYITLGLATGLIGIVTIAAVTACFWRRRCGRHETEQHFHHEH</sequence>
<evidence type="ECO:0000313" key="3">
    <source>
        <dbReference type="Proteomes" id="UP000308267"/>
    </source>
</evidence>
<feature type="transmembrane region" description="Helical" evidence="1">
    <location>
        <begin position="44"/>
        <end position="64"/>
    </location>
</feature>
<proteinExistence type="predicted"/>
<feature type="transmembrane region" description="Helical" evidence="1">
    <location>
        <begin position="70"/>
        <end position="98"/>
    </location>
</feature>
<name>A0A4S2L7I2_OPIFE</name>
<keyword evidence="1" id="KW-1133">Transmembrane helix</keyword>